<keyword evidence="2" id="KW-0143">Chaperone</keyword>
<dbReference type="EMBL" id="JAAGAX010000006">
    <property type="protein sequence ID" value="KAF2311598.1"/>
    <property type="molecule type" value="Genomic_DNA"/>
</dbReference>
<evidence type="ECO:0000313" key="5">
    <source>
        <dbReference type="Proteomes" id="UP000467840"/>
    </source>
</evidence>
<organism evidence="4 5">
    <name type="scientific">Hevea brasiliensis</name>
    <name type="common">Para rubber tree</name>
    <name type="synonym">Siphonia brasiliensis</name>
    <dbReference type="NCBI Taxonomy" id="3981"/>
    <lineage>
        <taxon>Eukaryota</taxon>
        <taxon>Viridiplantae</taxon>
        <taxon>Streptophyta</taxon>
        <taxon>Embryophyta</taxon>
        <taxon>Tracheophyta</taxon>
        <taxon>Spermatophyta</taxon>
        <taxon>Magnoliopsida</taxon>
        <taxon>eudicotyledons</taxon>
        <taxon>Gunneridae</taxon>
        <taxon>Pentapetalae</taxon>
        <taxon>rosids</taxon>
        <taxon>fabids</taxon>
        <taxon>Malpighiales</taxon>
        <taxon>Euphorbiaceae</taxon>
        <taxon>Crotonoideae</taxon>
        <taxon>Micrandreae</taxon>
        <taxon>Hevea</taxon>
    </lineage>
</organism>
<dbReference type="InterPro" id="IPR036714">
    <property type="entry name" value="SDH_sf"/>
</dbReference>
<reference evidence="4 5" key="1">
    <citation type="journal article" date="2020" name="Mol. Plant">
        <title>The Chromosome-Based Rubber Tree Genome Provides New Insights into Spurge Genome Evolution and Rubber Biosynthesis.</title>
        <authorList>
            <person name="Liu J."/>
            <person name="Shi C."/>
            <person name="Shi C.C."/>
            <person name="Li W."/>
            <person name="Zhang Q.J."/>
            <person name="Zhang Y."/>
            <person name="Li K."/>
            <person name="Lu H.F."/>
            <person name="Shi C."/>
            <person name="Zhu S.T."/>
            <person name="Xiao Z.Y."/>
            <person name="Nan H."/>
            <person name="Yue Y."/>
            <person name="Zhu X.G."/>
            <person name="Wu Y."/>
            <person name="Hong X.N."/>
            <person name="Fan G.Y."/>
            <person name="Tong Y."/>
            <person name="Zhang D."/>
            <person name="Mao C.L."/>
            <person name="Liu Y.L."/>
            <person name="Hao S.J."/>
            <person name="Liu W.Q."/>
            <person name="Lv M.Q."/>
            <person name="Zhang H.B."/>
            <person name="Liu Y."/>
            <person name="Hu-Tang G.R."/>
            <person name="Wang J.P."/>
            <person name="Wang J.H."/>
            <person name="Sun Y.H."/>
            <person name="Ni S.B."/>
            <person name="Chen W.B."/>
            <person name="Zhang X.C."/>
            <person name="Jiao Y.N."/>
            <person name="Eichler E.E."/>
            <person name="Li G.H."/>
            <person name="Liu X."/>
            <person name="Gao L.Z."/>
        </authorList>
    </citation>
    <scope>NUCLEOTIDE SEQUENCE [LARGE SCALE GENOMIC DNA]</scope>
    <source>
        <strain evidence="5">cv. GT1</strain>
        <tissue evidence="4">Leaf</tissue>
    </source>
</reference>
<dbReference type="AlphaFoldDB" id="A0A6A6MGP1"/>
<dbReference type="FunFam" id="1.10.150.250:FF:000003">
    <property type="entry name" value="Succinate dehydrogenase assembly factor"/>
    <property type="match status" value="1"/>
</dbReference>
<dbReference type="PANTHER" id="PTHR35137:SF1">
    <property type="entry name" value="CHROMOPHORE LYASE CRL, CHLOROPLASTIC"/>
    <property type="match status" value="1"/>
</dbReference>
<keyword evidence="3" id="KW-0456">Lyase</keyword>
<proteinExistence type="inferred from homology"/>
<evidence type="ECO:0000256" key="2">
    <source>
        <dbReference type="ARBA" id="ARBA00023186"/>
    </source>
</evidence>
<dbReference type="CDD" id="cd16338">
    <property type="entry name" value="CpcT"/>
    <property type="match status" value="1"/>
</dbReference>
<dbReference type="PANTHER" id="PTHR35137">
    <property type="entry name" value="CHROMOPHORE LYASE CRL, CHLOROPLASTIC"/>
    <property type="match status" value="1"/>
</dbReference>
<sequence length="502" mass="57047">MLWPKRGTAAAAFLIPLKPTAPVFSILLRSQYGLFSRYSTLNDNETRLLDVDLSNEESKRRLFNRLLYRSRQRGFLELDLVLGKWVEEHIFSMDESGIKALINVLDLENPDLWKWLTGQEQPPETVSINPVFSAVRDKISNNLNSHAAPETRAIAGQPWHCSFFNLFIWVSSSCESMRGFALAFGSWALRRQPPSGGPLVQLAQWLQLQLGKLLYDLEWDNGTSYIYTPWSQECSVLHFSVGVLQTNWLEGANYLGEEDGAGCLVVGEDINYLKMGTGSESNGWSRARGFVVKTLVLIGGAILVKRLTKSTTRWDHARIVAQSLGGEKFSRDQASRDPDNYFNIRMLTCPAAEMVDGSKVLYFEQAFWRTPQKPFRQRFYMVKPCPKELKCDVEVSSYAIRDAEEYKNFCDRPRDQRPLPEEVIGNGATYCTSELAILKNSEIHTWDRGYDDDGNQVWGVKEGPYEFKPAPASSINNMFSPLNFPPPQLMEKGIEGFFVLQE</sequence>
<evidence type="ECO:0000256" key="1">
    <source>
        <dbReference type="ARBA" id="ARBA00008206"/>
    </source>
</evidence>
<protein>
    <submittedName>
        <fullName evidence="4">Uncharacterized protein</fullName>
    </submittedName>
</protein>
<evidence type="ECO:0000313" key="4">
    <source>
        <dbReference type="EMBL" id="KAF2311598.1"/>
    </source>
</evidence>
<dbReference type="GO" id="GO:0016829">
    <property type="term" value="F:lyase activity"/>
    <property type="evidence" value="ECO:0007669"/>
    <property type="project" value="UniProtKB-KW"/>
</dbReference>
<dbReference type="InterPro" id="IPR010404">
    <property type="entry name" value="CpcT/CpeT"/>
</dbReference>
<dbReference type="Pfam" id="PF06206">
    <property type="entry name" value="CpeT"/>
    <property type="match status" value="2"/>
</dbReference>
<gene>
    <name evidence="4" type="ORF">GH714_025166</name>
</gene>
<dbReference type="Gene3D" id="2.40.128.590">
    <property type="entry name" value="CpcT/CpeT domain"/>
    <property type="match status" value="2"/>
</dbReference>
<evidence type="ECO:0000256" key="3">
    <source>
        <dbReference type="ARBA" id="ARBA00023239"/>
    </source>
</evidence>
<dbReference type="InterPro" id="IPR038672">
    <property type="entry name" value="CpcT/CpeT_sf"/>
</dbReference>
<keyword evidence="5" id="KW-1185">Reference proteome</keyword>
<dbReference type="SUPFAM" id="SSF109910">
    <property type="entry name" value="YgfY-like"/>
    <property type="match status" value="1"/>
</dbReference>
<dbReference type="InterPro" id="IPR005631">
    <property type="entry name" value="SDH"/>
</dbReference>
<dbReference type="Pfam" id="PF03937">
    <property type="entry name" value="Sdh5"/>
    <property type="match status" value="1"/>
</dbReference>
<dbReference type="Proteomes" id="UP000467840">
    <property type="component" value="Chromosome 14"/>
</dbReference>
<accession>A0A6A6MGP1</accession>
<comment type="caution">
    <text evidence="4">The sequence shown here is derived from an EMBL/GenBank/DDBJ whole genome shotgun (WGS) entry which is preliminary data.</text>
</comment>
<dbReference type="Gene3D" id="1.10.150.250">
    <property type="entry name" value="Flavinator of succinate dehydrogenase"/>
    <property type="match status" value="1"/>
</dbReference>
<name>A0A6A6MGP1_HEVBR</name>
<comment type="similarity">
    <text evidence="1">Belongs to the CpcT/CpeT biliprotein lyase family.</text>
</comment>